<dbReference type="InterPro" id="IPR017853">
    <property type="entry name" value="GH"/>
</dbReference>
<evidence type="ECO:0000313" key="5">
    <source>
        <dbReference type="EMBL" id="GAH71580.1"/>
    </source>
</evidence>
<feature type="domain" description="Glycoside hydrolase family 31 TIM barrel" evidence="4">
    <location>
        <begin position="14"/>
        <end position="191"/>
    </location>
</feature>
<dbReference type="GO" id="GO:0004553">
    <property type="term" value="F:hydrolase activity, hydrolyzing O-glycosyl compounds"/>
    <property type="evidence" value="ECO:0007669"/>
    <property type="project" value="InterPro"/>
</dbReference>
<dbReference type="InterPro" id="IPR050985">
    <property type="entry name" value="Alpha-glycosidase_related"/>
</dbReference>
<evidence type="ECO:0000256" key="2">
    <source>
        <dbReference type="ARBA" id="ARBA00022801"/>
    </source>
</evidence>
<dbReference type="InterPro" id="IPR000322">
    <property type="entry name" value="Glyco_hydro_31_TIM"/>
</dbReference>
<sequence>MAGIAHWGSNSHAGPWMSGNEWNSQKRVMEEVKKSLKFGIPAAVLVIEAWSDETTFYIWNDAKYRPKPSDQPFTCSDFTFPPDGKWPDPKGMIDKLHSLGIRVLLWQIPVLKKVEAPHQQHDLDETHMIEMNYSVKEADGQPYRVRPTWFQNGLVLDFTNPDAVRWWHNKRSYLLEELDIDGFKTDGGEHLWGESLRFSGNQRGDELLNLYPNL</sequence>
<feature type="non-terminal residue" evidence="5">
    <location>
        <position position="214"/>
    </location>
</feature>
<evidence type="ECO:0000256" key="1">
    <source>
        <dbReference type="ARBA" id="ARBA00007806"/>
    </source>
</evidence>
<comment type="caution">
    <text evidence="5">The sequence shown here is derived from an EMBL/GenBank/DDBJ whole genome shotgun (WGS) entry which is preliminary data.</text>
</comment>
<reference evidence="5" key="1">
    <citation type="journal article" date="2014" name="Front. Microbiol.">
        <title>High frequency of phylogenetically diverse reductive dehalogenase-homologous genes in deep subseafloor sedimentary metagenomes.</title>
        <authorList>
            <person name="Kawai M."/>
            <person name="Futagami T."/>
            <person name="Toyoda A."/>
            <person name="Takaki Y."/>
            <person name="Nishi S."/>
            <person name="Hori S."/>
            <person name="Arai W."/>
            <person name="Tsubouchi T."/>
            <person name="Morono Y."/>
            <person name="Uchiyama I."/>
            <person name="Ito T."/>
            <person name="Fujiyama A."/>
            <person name="Inagaki F."/>
            <person name="Takami H."/>
        </authorList>
    </citation>
    <scope>NUCLEOTIDE SEQUENCE</scope>
    <source>
        <strain evidence="5">Expedition CK06-06</strain>
    </source>
</reference>
<protein>
    <recommendedName>
        <fullName evidence="4">Glycoside hydrolase family 31 TIM barrel domain-containing protein</fullName>
    </recommendedName>
</protein>
<organism evidence="5">
    <name type="scientific">marine sediment metagenome</name>
    <dbReference type="NCBI Taxonomy" id="412755"/>
    <lineage>
        <taxon>unclassified sequences</taxon>
        <taxon>metagenomes</taxon>
        <taxon>ecological metagenomes</taxon>
    </lineage>
</organism>
<accession>X1IQR3</accession>
<name>X1IQR3_9ZZZZ</name>
<keyword evidence="3" id="KW-0326">Glycosidase</keyword>
<evidence type="ECO:0000256" key="3">
    <source>
        <dbReference type="ARBA" id="ARBA00023295"/>
    </source>
</evidence>
<dbReference type="GO" id="GO:0005975">
    <property type="term" value="P:carbohydrate metabolic process"/>
    <property type="evidence" value="ECO:0007669"/>
    <property type="project" value="InterPro"/>
</dbReference>
<dbReference type="PANTHER" id="PTHR43053:SF4">
    <property type="entry name" value="MYOGENESIS-REGULATING GLYCOSIDASE"/>
    <property type="match status" value="1"/>
</dbReference>
<dbReference type="Gene3D" id="3.20.20.80">
    <property type="entry name" value="Glycosidases"/>
    <property type="match status" value="1"/>
</dbReference>
<gene>
    <name evidence="5" type="ORF">S03H2_55044</name>
</gene>
<evidence type="ECO:0000259" key="4">
    <source>
        <dbReference type="Pfam" id="PF01055"/>
    </source>
</evidence>
<keyword evidence="2" id="KW-0378">Hydrolase</keyword>
<dbReference type="AlphaFoldDB" id="X1IQR3"/>
<dbReference type="EMBL" id="BARU01035133">
    <property type="protein sequence ID" value="GAH71580.1"/>
    <property type="molecule type" value="Genomic_DNA"/>
</dbReference>
<dbReference type="SUPFAM" id="SSF51445">
    <property type="entry name" value="(Trans)glycosidases"/>
    <property type="match status" value="1"/>
</dbReference>
<comment type="similarity">
    <text evidence="1">Belongs to the glycosyl hydrolase 31 family.</text>
</comment>
<proteinExistence type="inferred from homology"/>
<dbReference type="PANTHER" id="PTHR43053">
    <property type="entry name" value="GLYCOSIDASE FAMILY 31"/>
    <property type="match status" value="1"/>
</dbReference>
<dbReference type="Pfam" id="PF01055">
    <property type="entry name" value="Glyco_hydro_31_2nd"/>
    <property type="match status" value="1"/>
</dbReference>